<dbReference type="PATRIC" id="fig|1579979.3.peg.2902"/>
<proteinExistence type="predicted"/>
<gene>
    <name evidence="1" type="ORF">WM2015_2838</name>
</gene>
<dbReference type="EMBL" id="CP012154">
    <property type="protein sequence ID" value="AKS43195.1"/>
    <property type="molecule type" value="Genomic_DNA"/>
</dbReference>
<dbReference type="Gene3D" id="1.10.287.1080">
    <property type="entry name" value="MazG-like"/>
    <property type="match status" value="1"/>
</dbReference>
<dbReference type="KEGG" id="wma:WM2015_2838"/>
<reference evidence="1 2" key="1">
    <citation type="submission" date="2015-07" db="EMBL/GenBank/DDBJ databases">
        <authorList>
            <person name="Noorani M."/>
        </authorList>
    </citation>
    <scope>NUCLEOTIDE SEQUENCE [LARGE SCALE GENOMIC DNA]</scope>
    <source>
        <strain evidence="1 2">KCTC 42284</strain>
    </source>
</reference>
<keyword evidence="2" id="KW-1185">Reference proteome</keyword>
<dbReference type="InterPro" id="IPR025984">
    <property type="entry name" value="DCTPP"/>
</dbReference>
<organism evidence="1 2">
    <name type="scientific">Wenzhouxiangella marina</name>
    <dbReference type="NCBI Taxonomy" id="1579979"/>
    <lineage>
        <taxon>Bacteria</taxon>
        <taxon>Pseudomonadati</taxon>
        <taxon>Pseudomonadota</taxon>
        <taxon>Gammaproteobacteria</taxon>
        <taxon>Chromatiales</taxon>
        <taxon>Wenzhouxiangellaceae</taxon>
        <taxon>Wenzhouxiangella</taxon>
    </lineage>
</organism>
<dbReference type="CDD" id="cd11537">
    <property type="entry name" value="NTP-PPase_RS21-C6_like"/>
    <property type="match status" value="1"/>
</dbReference>
<evidence type="ECO:0000313" key="1">
    <source>
        <dbReference type="EMBL" id="AKS43195.1"/>
    </source>
</evidence>
<dbReference type="PIRSF" id="PIRSF029826">
    <property type="entry name" value="UCP029826_pph"/>
    <property type="match status" value="1"/>
</dbReference>
<keyword evidence="1" id="KW-0378">Hydrolase</keyword>
<dbReference type="PANTHER" id="PTHR46523:SF1">
    <property type="entry name" value="DCTP PYROPHOSPHATASE 1"/>
    <property type="match status" value="1"/>
</dbReference>
<accession>A0A0K0XZW4</accession>
<dbReference type="PANTHER" id="PTHR46523">
    <property type="entry name" value="DCTP PYROPHOSPHATASE 1"/>
    <property type="match status" value="1"/>
</dbReference>
<dbReference type="InterPro" id="IPR052555">
    <property type="entry name" value="dCTP_Pyrophosphatase"/>
</dbReference>
<dbReference type="AlphaFoldDB" id="A0A0K0XZW4"/>
<dbReference type="Pfam" id="PF12643">
    <property type="entry name" value="MazG-like"/>
    <property type="match status" value="1"/>
</dbReference>
<name>A0A0K0XZW4_9GAMM</name>
<dbReference type="OrthoDB" id="9791898at2"/>
<dbReference type="GO" id="GO:0047429">
    <property type="term" value="F:nucleoside triphosphate diphosphatase activity"/>
    <property type="evidence" value="ECO:0007669"/>
    <property type="project" value="InterPro"/>
</dbReference>
<protein>
    <submittedName>
        <fullName evidence="1">MazG nucleotide pyrophosphohydrolase</fullName>
    </submittedName>
</protein>
<evidence type="ECO:0000313" key="2">
    <source>
        <dbReference type="Proteomes" id="UP000066624"/>
    </source>
</evidence>
<sequence length="129" mass="14556">MTDKTDTQRGEWPELAAFKQRLRAFVAERDWQQFHSPKNLTMALAGEVGELLELFQWLSEEESQQLDNETLQAVAHEIADIQVYLANLSDRLGIAIGPAVEAKMKLNAEKYPADLARGKALKYSKLPKA</sequence>
<dbReference type="Proteomes" id="UP000066624">
    <property type="component" value="Chromosome"/>
</dbReference>
<dbReference type="SUPFAM" id="SSF101386">
    <property type="entry name" value="all-alpha NTP pyrophosphatases"/>
    <property type="match status" value="1"/>
</dbReference>
<dbReference type="GO" id="GO:0009143">
    <property type="term" value="P:nucleoside triphosphate catabolic process"/>
    <property type="evidence" value="ECO:0007669"/>
    <property type="project" value="InterPro"/>
</dbReference>
<dbReference type="STRING" id="1579979.WM2015_2838"/>
<dbReference type="RefSeq" id="WP_049726700.1">
    <property type="nucleotide sequence ID" value="NZ_CP012154.1"/>
</dbReference>